<dbReference type="PATRIC" id="fig|1107882.3.peg.1635"/>
<gene>
    <name evidence="1" type="ORF">MAXJ12_08379</name>
</gene>
<dbReference type="EMBL" id="AHAM01000057">
    <property type="protein sequence ID" value="EHK57725.1"/>
    <property type="molecule type" value="Genomic_DNA"/>
</dbReference>
<evidence type="ECO:0000313" key="2">
    <source>
        <dbReference type="Proteomes" id="UP000003250"/>
    </source>
</evidence>
<name>H0HNF3_9HYPH</name>
<dbReference type="AlphaFoldDB" id="H0HNF3"/>
<keyword evidence="2" id="KW-1185">Reference proteome</keyword>
<protein>
    <submittedName>
        <fullName evidence="1">Uncharacterized protein</fullName>
    </submittedName>
</protein>
<dbReference type="Proteomes" id="UP000003250">
    <property type="component" value="Unassembled WGS sequence"/>
</dbReference>
<sequence>MEAARAEVSRLEREAAAATCAEIGHSWKSIGGCNAACENIDCGCSVPVHECEVCGDCDYGQNAEADEVKRTCTEQMMLDEPDYENRACDVCGAKTDDEAGKLCKSYQLPSGDYACNGSPEDESYPDGRLRFLSEVGIAGINAWVDEMVAAHEKTATDSPTETE</sequence>
<accession>H0HNF3</accession>
<evidence type="ECO:0000313" key="1">
    <source>
        <dbReference type="EMBL" id="EHK57725.1"/>
    </source>
</evidence>
<reference evidence="1 2" key="1">
    <citation type="journal article" date="2012" name="J. Bacteriol.">
        <title>Draft Genome Sequence of Mesorhizobium alhagi CCNWXJ12-2T, a Novel Salt-Resistant Species Isolated from the Desert of Northwestern China.</title>
        <authorList>
            <person name="Zhou M."/>
            <person name="Chen W."/>
            <person name="Chen H."/>
            <person name="Wei G."/>
        </authorList>
    </citation>
    <scope>NUCLEOTIDE SEQUENCE [LARGE SCALE GENOMIC DNA]</scope>
    <source>
        <strain evidence="1 2">CCNWXJ12-2</strain>
    </source>
</reference>
<organism evidence="1 2">
    <name type="scientific">Mesorhizobium alhagi CCNWXJ12-2</name>
    <dbReference type="NCBI Taxonomy" id="1107882"/>
    <lineage>
        <taxon>Bacteria</taxon>
        <taxon>Pseudomonadati</taxon>
        <taxon>Pseudomonadota</taxon>
        <taxon>Alphaproteobacteria</taxon>
        <taxon>Hyphomicrobiales</taxon>
        <taxon>Phyllobacteriaceae</taxon>
        <taxon>Allomesorhizobium</taxon>
    </lineage>
</organism>
<proteinExistence type="predicted"/>